<dbReference type="EMBL" id="JAAMPC010000008">
    <property type="protein sequence ID" value="KAG2298803.1"/>
    <property type="molecule type" value="Genomic_DNA"/>
</dbReference>
<protein>
    <submittedName>
        <fullName evidence="1">Uncharacterized protein</fullName>
    </submittedName>
</protein>
<sequence length="217" mass="25060">MSRKFDHIDSRFNAYELDRNRPLVDQKTIDDMVKASVDSKRMIILNRRRRTIFTVAITAAEYAAEVTPPRANVIRVPVKEKEDRAATASEDESDVEHVTDEVHAEENEGLAESNVDSEELIRSAIVKEYREKKCSIISTRILAEGWVHDSPTYRVIPDDFKECWFLQLDVAVLISDARVEEEMGQGGNKPLWMLTRVWRDLVDMFEELGPDNFGFRQ</sequence>
<comment type="caution">
    <text evidence="1">The sequence shown here is derived from an EMBL/GenBank/DDBJ whole genome shotgun (WGS) entry which is preliminary data.</text>
</comment>
<dbReference type="AlphaFoldDB" id="A0A8X7S3Y6"/>
<evidence type="ECO:0000313" key="1">
    <source>
        <dbReference type="EMBL" id="KAG2298803.1"/>
    </source>
</evidence>
<evidence type="ECO:0000313" key="2">
    <source>
        <dbReference type="Proteomes" id="UP000886595"/>
    </source>
</evidence>
<dbReference type="Proteomes" id="UP000886595">
    <property type="component" value="Unassembled WGS sequence"/>
</dbReference>
<keyword evidence="2" id="KW-1185">Reference proteome</keyword>
<accession>A0A8X7S3Y6</accession>
<proteinExistence type="predicted"/>
<gene>
    <name evidence="1" type="ORF">Bca52824_035275</name>
</gene>
<organism evidence="1 2">
    <name type="scientific">Brassica carinata</name>
    <name type="common">Ethiopian mustard</name>
    <name type="synonym">Abyssinian cabbage</name>
    <dbReference type="NCBI Taxonomy" id="52824"/>
    <lineage>
        <taxon>Eukaryota</taxon>
        <taxon>Viridiplantae</taxon>
        <taxon>Streptophyta</taxon>
        <taxon>Embryophyta</taxon>
        <taxon>Tracheophyta</taxon>
        <taxon>Spermatophyta</taxon>
        <taxon>Magnoliopsida</taxon>
        <taxon>eudicotyledons</taxon>
        <taxon>Gunneridae</taxon>
        <taxon>Pentapetalae</taxon>
        <taxon>rosids</taxon>
        <taxon>malvids</taxon>
        <taxon>Brassicales</taxon>
        <taxon>Brassicaceae</taxon>
        <taxon>Brassiceae</taxon>
        <taxon>Brassica</taxon>
    </lineage>
</organism>
<name>A0A8X7S3Y6_BRACI</name>
<reference evidence="1 2" key="1">
    <citation type="submission" date="2020-02" db="EMBL/GenBank/DDBJ databases">
        <authorList>
            <person name="Ma Q."/>
            <person name="Huang Y."/>
            <person name="Song X."/>
            <person name="Pei D."/>
        </authorList>
    </citation>
    <scope>NUCLEOTIDE SEQUENCE [LARGE SCALE GENOMIC DNA]</scope>
    <source>
        <strain evidence="1">Sxm20200214</strain>
        <tissue evidence="1">Leaf</tissue>
    </source>
</reference>